<dbReference type="AlphaFoldDB" id="A0A9W9JT10"/>
<reference evidence="1" key="1">
    <citation type="submission" date="2022-11" db="EMBL/GenBank/DDBJ databases">
        <authorList>
            <person name="Petersen C."/>
        </authorList>
    </citation>
    <scope>NUCLEOTIDE SEQUENCE</scope>
    <source>
        <strain evidence="1">IBT 30069</strain>
    </source>
</reference>
<organism evidence="1 2">
    <name type="scientific">Penicillium angulare</name>
    <dbReference type="NCBI Taxonomy" id="116970"/>
    <lineage>
        <taxon>Eukaryota</taxon>
        <taxon>Fungi</taxon>
        <taxon>Dikarya</taxon>
        <taxon>Ascomycota</taxon>
        <taxon>Pezizomycotina</taxon>
        <taxon>Eurotiomycetes</taxon>
        <taxon>Eurotiomycetidae</taxon>
        <taxon>Eurotiales</taxon>
        <taxon>Aspergillaceae</taxon>
        <taxon>Penicillium</taxon>
    </lineage>
</organism>
<name>A0A9W9JT10_9EURO</name>
<keyword evidence="2" id="KW-1185">Reference proteome</keyword>
<comment type="caution">
    <text evidence="1">The sequence shown here is derived from an EMBL/GenBank/DDBJ whole genome shotgun (WGS) entry which is preliminary data.</text>
</comment>
<evidence type="ECO:0000313" key="1">
    <source>
        <dbReference type="EMBL" id="KAJ5080880.1"/>
    </source>
</evidence>
<dbReference type="Proteomes" id="UP001149165">
    <property type="component" value="Unassembled WGS sequence"/>
</dbReference>
<protein>
    <submittedName>
        <fullName evidence="1">Uncharacterized protein</fullName>
    </submittedName>
</protein>
<proteinExistence type="predicted"/>
<gene>
    <name evidence="1" type="ORF">N7456_013590</name>
</gene>
<sequence length="178" mass="19751">MASFVFRHPPTDSTKTLVHMPGYPIEAPPIFTAVASSKKHVMVYRGWGAGPQDIIGNSKVHVGWSKKFNIILRGHPLTMRVDSNNNLVIEDSPMGKIKWKRDWMGKLSKMECAGNELASIGTDPMTQEKTLRIAHRNDNGFLVELAVVSYMAYRVEHAKGKEELDQAGEVFGQVMGAA</sequence>
<dbReference type="EMBL" id="JAPQKH010000012">
    <property type="protein sequence ID" value="KAJ5080880.1"/>
    <property type="molecule type" value="Genomic_DNA"/>
</dbReference>
<reference evidence="1" key="2">
    <citation type="journal article" date="2023" name="IMA Fungus">
        <title>Comparative genomic study of the Penicillium genus elucidates a diverse pangenome and 15 lateral gene transfer events.</title>
        <authorList>
            <person name="Petersen C."/>
            <person name="Sorensen T."/>
            <person name="Nielsen M.R."/>
            <person name="Sondergaard T.E."/>
            <person name="Sorensen J.L."/>
            <person name="Fitzpatrick D.A."/>
            <person name="Frisvad J.C."/>
            <person name="Nielsen K.L."/>
        </authorList>
    </citation>
    <scope>NUCLEOTIDE SEQUENCE</scope>
    <source>
        <strain evidence="1">IBT 30069</strain>
    </source>
</reference>
<evidence type="ECO:0000313" key="2">
    <source>
        <dbReference type="Proteomes" id="UP001149165"/>
    </source>
</evidence>
<dbReference type="OrthoDB" id="4725912at2759"/>
<accession>A0A9W9JT10</accession>